<evidence type="ECO:0000259" key="1">
    <source>
        <dbReference type="PROSITE" id="PS50181"/>
    </source>
</evidence>
<evidence type="ECO:0000313" key="3">
    <source>
        <dbReference type="Proteomes" id="UP001157418"/>
    </source>
</evidence>
<reference evidence="2 3" key="1">
    <citation type="submission" date="2022-01" db="EMBL/GenBank/DDBJ databases">
        <authorList>
            <person name="Xiong W."/>
            <person name="Schranz E."/>
        </authorList>
    </citation>
    <scope>NUCLEOTIDE SEQUENCE [LARGE SCALE GENOMIC DNA]</scope>
</reference>
<sequence length="107" mass="12376">MLRPPDWLKLPEELIANILQRLSSIEILNSASKVCTTWEKISKDPAMWKVIEIPQPVYHWDMDYDIEILVMKAVDLSCGELIDFSIEGGIEIIHLLEYVVKGNFIYV</sequence>
<proteinExistence type="predicted"/>
<dbReference type="EMBL" id="CAKMRJ010005634">
    <property type="protein sequence ID" value="CAH1448699.1"/>
    <property type="molecule type" value="Genomic_DNA"/>
</dbReference>
<dbReference type="Pfam" id="PF00646">
    <property type="entry name" value="F-box"/>
    <property type="match status" value="1"/>
</dbReference>
<dbReference type="CDD" id="cd22164">
    <property type="entry name" value="F-box_AtSKIP19-like"/>
    <property type="match status" value="1"/>
</dbReference>
<keyword evidence="3" id="KW-1185">Reference proteome</keyword>
<protein>
    <recommendedName>
        <fullName evidence="1">F-box domain-containing protein</fullName>
    </recommendedName>
</protein>
<dbReference type="Gene3D" id="1.20.1280.50">
    <property type="match status" value="1"/>
</dbReference>
<dbReference type="SMART" id="SM00256">
    <property type="entry name" value="FBOX"/>
    <property type="match status" value="1"/>
</dbReference>
<feature type="domain" description="F-box" evidence="1">
    <location>
        <begin position="4"/>
        <end position="51"/>
    </location>
</feature>
<dbReference type="PANTHER" id="PTHR38926:SF2">
    <property type="entry name" value="F-BOX_LRR-REPEAT PROTEIN 21-RELATED"/>
    <property type="match status" value="1"/>
</dbReference>
<dbReference type="Proteomes" id="UP001157418">
    <property type="component" value="Unassembled WGS sequence"/>
</dbReference>
<name>A0AAU9PET2_9ASTR</name>
<dbReference type="AlphaFoldDB" id="A0AAU9PET2"/>
<dbReference type="InterPro" id="IPR036047">
    <property type="entry name" value="F-box-like_dom_sf"/>
</dbReference>
<gene>
    <name evidence="2" type="ORF">LVIROSA_LOCUS34224</name>
</gene>
<dbReference type="InterPro" id="IPR001810">
    <property type="entry name" value="F-box_dom"/>
</dbReference>
<accession>A0AAU9PET2</accession>
<organism evidence="2 3">
    <name type="scientific">Lactuca virosa</name>
    <dbReference type="NCBI Taxonomy" id="75947"/>
    <lineage>
        <taxon>Eukaryota</taxon>
        <taxon>Viridiplantae</taxon>
        <taxon>Streptophyta</taxon>
        <taxon>Embryophyta</taxon>
        <taxon>Tracheophyta</taxon>
        <taxon>Spermatophyta</taxon>
        <taxon>Magnoliopsida</taxon>
        <taxon>eudicotyledons</taxon>
        <taxon>Gunneridae</taxon>
        <taxon>Pentapetalae</taxon>
        <taxon>asterids</taxon>
        <taxon>campanulids</taxon>
        <taxon>Asterales</taxon>
        <taxon>Asteraceae</taxon>
        <taxon>Cichorioideae</taxon>
        <taxon>Cichorieae</taxon>
        <taxon>Lactucinae</taxon>
        <taxon>Lactuca</taxon>
    </lineage>
</organism>
<comment type="caution">
    <text evidence="2">The sequence shown here is derived from an EMBL/GenBank/DDBJ whole genome shotgun (WGS) entry which is preliminary data.</text>
</comment>
<evidence type="ECO:0000313" key="2">
    <source>
        <dbReference type="EMBL" id="CAH1448699.1"/>
    </source>
</evidence>
<dbReference type="SUPFAM" id="SSF81383">
    <property type="entry name" value="F-box domain"/>
    <property type="match status" value="1"/>
</dbReference>
<dbReference type="PROSITE" id="PS50181">
    <property type="entry name" value="FBOX"/>
    <property type="match status" value="1"/>
</dbReference>
<dbReference type="PANTHER" id="PTHR38926">
    <property type="entry name" value="F-BOX DOMAIN CONTAINING PROTEIN, EXPRESSED"/>
    <property type="match status" value="1"/>
</dbReference>